<organism evidence="2 3">
    <name type="scientific">Bacillus lumedeiriae</name>
    <dbReference type="NCBI Taxonomy" id="3058829"/>
    <lineage>
        <taxon>Bacteria</taxon>
        <taxon>Bacillati</taxon>
        <taxon>Bacillota</taxon>
        <taxon>Bacilli</taxon>
        <taxon>Bacillales</taxon>
        <taxon>Bacillaceae</taxon>
        <taxon>Bacillus</taxon>
    </lineage>
</organism>
<keyword evidence="3" id="KW-1185">Reference proteome</keyword>
<feature type="transmembrane region" description="Helical" evidence="1">
    <location>
        <begin position="18"/>
        <end position="39"/>
    </location>
</feature>
<gene>
    <name evidence="2" type="ORF">QYG89_10015</name>
</gene>
<evidence type="ECO:0000313" key="2">
    <source>
        <dbReference type="EMBL" id="MFK2825997.1"/>
    </source>
</evidence>
<dbReference type="Gene3D" id="1.10.150.320">
    <property type="entry name" value="Photosystem II 12 kDa extrinsic protein"/>
    <property type="match status" value="1"/>
</dbReference>
<dbReference type="EMBL" id="JAUIYO010000006">
    <property type="protein sequence ID" value="MFK2825997.1"/>
    <property type="molecule type" value="Genomic_DNA"/>
</dbReference>
<dbReference type="Proteomes" id="UP001619911">
    <property type="component" value="Unassembled WGS sequence"/>
</dbReference>
<dbReference type="Pfam" id="PF12836">
    <property type="entry name" value="HHH_3"/>
    <property type="match status" value="1"/>
</dbReference>
<dbReference type="InterPro" id="IPR010994">
    <property type="entry name" value="RuvA_2-like"/>
</dbReference>
<reference evidence="2 3" key="1">
    <citation type="submission" date="2023-07" db="EMBL/GenBank/DDBJ databases">
        <title>Bacillus lucianemedeirus sp. nov, a new species isolated from an immunobiological production facility.</title>
        <authorList>
            <person name="Costa L.V."/>
            <person name="Miranda R.V.S.L."/>
            <person name="Brandao M.L.L."/>
            <person name="Reis C.M.F."/>
            <person name="Frazao A.M."/>
            <person name="Cruz F.V."/>
            <person name="Baio P.V.P."/>
            <person name="Veras J.F.C."/>
            <person name="Ramos J.N."/>
            <person name="Vieira V."/>
        </authorList>
    </citation>
    <scope>NUCLEOTIDE SEQUENCE [LARGE SCALE GENOMIC DNA]</scope>
    <source>
        <strain evidence="2 3">B190/17</strain>
    </source>
</reference>
<dbReference type="SUPFAM" id="SSF47781">
    <property type="entry name" value="RuvA domain 2-like"/>
    <property type="match status" value="1"/>
</dbReference>
<feature type="transmembrane region" description="Helical" evidence="1">
    <location>
        <begin position="72"/>
        <end position="93"/>
    </location>
</feature>
<comment type="caution">
    <text evidence="2">The sequence shown here is derived from an EMBL/GenBank/DDBJ whole genome shotgun (WGS) entry which is preliminary data.</text>
</comment>
<evidence type="ECO:0000256" key="1">
    <source>
        <dbReference type="SAM" id="Phobius"/>
    </source>
</evidence>
<protein>
    <submittedName>
        <fullName evidence="2">Helix-hairpin-helix domain-containing protein</fullName>
    </submittedName>
</protein>
<sequence length="250" mass="29122">MARITEKGKVWELRNSIWMLWAILTLGFFSYVSFFYASYKVKQRKWFIAGIIYSALFIMLIVVMESVPVDHWFYNVTFMIYFIGWIASIVHVFKIRPEYLLRLEAKISSGYKEKEMQSLKQKITQEYAAAHSIKREEHSIADNHVVEEQPEMIQPVEKEKEKEPSSEVQMIDVNKASEADIAKVPGIGGLFAKKVISVREQENGFTSFDHFVEALAIKPHLIEKIKPYLIFPDHSHPEQTKKTEGRVVDF</sequence>
<keyword evidence="1" id="KW-0812">Transmembrane</keyword>
<dbReference type="RefSeq" id="WP_404316871.1">
    <property type="nucleotide sequence ID" value="NZ_JAUIYO010000006.1"/>
</dbReference>
<feature type="transmembrane region" description="Helical" evidence="1">
    <location>
        <begin position="46"/>
        <end position="66"/>
    </location>
</feature>
<keyword evidence="1" id="KW-1133">Transmembrane helix</keyword>
<accession>A0ABW8I936</accession>
<proteinExistence type="predicted"/>
<name>A0ABW8I936_9BACI</name>
<keyword evidence="1" id="KW-0472">Membrane</keyword>
<evidence type="ECO:0000313" key="3">
    <source>
        <dbReference type="Proteomes" id="UP001619911"/>
    </source>
</evidence>